<proteinExistence type="predicted"/>
<keyword evidence="1" id="KW-1133">Transmembrane helix</keyword>
<organism evidence="2">
    <name type="scientific">Octopus bimaculoides</name>
    <name type="common">California two-spotted octopus</name>
    <dbReference type="NCBI Taxonomy" id="37653"/>
    <lineage>
        <taxon>Eukaryota</taxon>
        <taxon>Metazoa</taxon>
        <taxon>Spiralia</taxon>
        <taxon>Lophotrochozoa</taxon>
        <taxon>Mollusca</taxon>
        <taxon>Cephalopoda</taxon>
        <taxon>Coleoidea</taxon>
        <taxon>Octopodiformes</taxon>
        <taxon>Octopoda</taxon>
        <taxon>Incirrata</taxon>
        <taxon>Octopodidae</taxon>
        <taxon>Octopus</taxon>
    </lineage>
</organism>
<protein>
    <submittedName>
        <fullName evidence="2">Uncharacterized protein</fullName>
    </submittedName>
</protein>
<name>A0A0L8HLT9_OCTBM</name>
<reference evidence="2" key="1">
    <citation type="submission" date="2015-07" db="EMBL/GenBank/DDBJ databases">
        <title>MeaNS - Measles Nucleotide Surveillance Program.</title>
        <authorList>
            <person name="Tran T."/>
            <person name="Druce J."/>
        </authorList>
    </citation>
    <scope>NUCLEOTIDE SEQUENCE</scope>
    <source>
        <strain evidence="2">UCB-OBI-ISO-001</strain>
        <tissue evidence="2">Gonad</tissue>
    </source>
</reference>
<keyword evidence="1" id="KW-0812">Transmembrane</keyword>
<feature type="transmembrane region" description="Helical" evidence="1">
    <location>
        <begin position="20"/>
        <end position="41"/>
    </location>
</feature>
<gene>
    <name evidence="2" type="ORF">OCBIM_22011670mg</name>
</gene>
<accession>A0A0L8HLT9</accession>
<evidence type="ECO:0000313" key="2">
    <source>
        <dbReference type="EMBL" id="KOF90167.1"/>
    </source>
</evidence>
<sequence>MNWGSTLSIHANKVLFMNQNISLFLNALPKVLYFYIIYYSCLCKSLLKHKK</sequence>
<dbReference type="EMBL" id="KQ417816">
    <property type="protein sequence ID" value="KOF90167.1"/>
    <property type="molecule type" value="Genomic_DNA"/>
</dbReference>
<evidence type="ECO:0000256" key="1">
    <source>
        <dbReference type="SAM" id="Phobius"/>
    </source>
</evidence>
<dbReference type="AlphaFoldDB" id="A0A0L8HLT9"/>
<keyword evidence="1" id="KW-0472">Membrane</keyword>